<feature type="coiled-coil region" evidence="12">
    <location>
        <begin position="733"/>
        <end position="831"/>
    </location>
</feature>
<dbReference type="GO" id="GO:0003684">
    <property type="term" value="F:damaged DNA binding"/>
    <property type="evidence" value="ECO:0007669"/>
    <property type="project" value="TreeGrafter"/>
</dbReference>
<comment type="similarity">
    <text evidence="3">Belongs to the SMC family. SMC6 subfamily.</text>
</comment>
<proteinExistence type="inferred from homology"/>
<dbReference type="Gene3D" id="3.40.50.300">
    <property type="entry name" value="P-loop containing nucleotide triphosphate hydrolases"/>
    <property type="match status" value="2"/>
</dbReference>
<dbReference type="AlphaFoldDB" id="A0AAD4S7L6"/>
<keyword evidence="8 12" id="KW-0175">Coiled coil</keyword>
<accession>A0AAD4S7L6</accession>
<dbReference type="GO" id="GO:0000724">
    <property type="term" value="P:double-strand break repair via homologous recombination"/>
    <property type="evidence" value="ECO:0007669"/>
    <property type="project" value="TreeGrafter"/>
</dbReference>
<evidence type="ECO:0000256" key="1">
    <source>
        <dbReference type="ARBA" id="ARBA00004123"/>
    </source>
</evidence>
<protein>
    <recommendedName>
        <fullName evidence="13">RecF/RecN/SMC N-terminal domain-containing protein</fullName>
    </recommendedName>
</protein>
<keyword evidence="15" id="KW-1185">Reference proteome</keyword>
<evidence type="ECO:0000256" key="5">
    <source>
        <dbReference type="ARBA" id="ARBA00022741"/>
    </source>
</evidence>
<reference evidence="14" key="1">
    <citation type="submission" date="2022-04" db="EMBL/GenBank/DDBJ databases">
        <title>A functionally conserved STORR gene fusion in Papaver species that diverged 16.8 million years ago.</title>
        <authorList>
            <person name="Catania T."/>
        </authorList>
    </citation>
    <scope>NUCLEOTIDE SEQUENCE</scope>
    <source>
        <strain evidence="14">S-188037</strain>
    </source>
</reference>
<keyword evidence="7" id="KW-0067">ATP-binding</keyword>
<keyword evidence="5" id="KW-0547">Nucleotide-binding</keyword>
<keyword evidence="9" id="KW-0233">DNA recombination</keyword>
<dbReference type="PANTHER" id="PTHR19306">
    <property type="entry name" value="STRUCTURAL MAINTENANCE OF CHROMOSOMES 5,6 SMC5, SMC6"/>
    <property type="match status" value="1"/>
</dbReference>
<evidence type="ECO:0000256" key="9">
    <source>
        <dbReference type="ARBA" id="ARBA00023172"/>
    </source>
</evidence>
<feature type="coiled-coil region" evidence="12">
    <location>
        <begin position="870"/>
        <end position="904"/>
    </location>
</feature>
<dbReference type="Gene3D" id="1.10.287.1490">
    <property type="match status" value="1"/>
</dbReference>
<evidence type="ECO:0000256" key="6">
    <source>
        <dbReference type="ARBA" id="ARBA00022763"/>
    </source>
</evidence>
<keyword evidence="10" id="KW-0234">DNA repair</keyword>
<evidence type="ECO:0000256" key="12">
    <source>
        <dbReference type="SAM" id="Coils"/>
    </source>
</evidence>
<evidence type="ECO:0000256" key="3">
    <source>
        <dbReference type="ARBA" id="ARBA00006793"/>
    </source>
</evidence>
<keyword evidence="4" id="KW-0158">Chromosome</keyword>
<comment type="caution">
    <text evidence="14">The sequence shown here is derived from an EMBL/GenBank/DDBJ whole genome shotgun (WGS) entry which is preliminary data.</text>
</comment>
<evidence type="ECO:0000256" key="10">
    <source>
        <dbReference type="ARBA" id="ARBA00023204"/>
    </source>
</evidence>
<dbReference type="EMBL" id="JAJJMB010013238">
    <property type="protein sequence ID" value="KAI3869850.1"/>
    <property type="molecule type" value="Genomic_DNA"/>
</dbReference>
<feature type="coiled-coil region" evidence="12">
    <location>
        <begin position="264"/>
        <end position="446"/>
    </location>
</feature>
<feature type="coiled-coil region" evidence="12">
    <location>
        <begin position="663"/>
        <end position="704"/>
    </location>
</feature>
<keyword evidence="6" id="KW-0227">DNA damage</keyword>
<evidence type="ECO:0000256" key="2">
    <source>
        <dbReference type="ARBA" id="ARBA00004286"/>
    </source>
</evidence>
<evidence type="ECO:0000256" key="11">
    <source>
        <dbReference type="ARBA" id="ARBA00023242"/>
    </source>
</evidence>
<sequence length="1061" mass="121436">MGDSGYPDTIPRPLPNPLMAGIIKKIHVENFMCHTSLDIELGECVNFITGQNGSGKSAILTALCVAFGSTAKGTQRAATLKDFIKTGCSYALVCVEIKNQGEEAFKPEIYGDVIIVERRVTESSGSTIALKNHQGKKVASRRADVMEIVEHFNIDVENPCVIMSQDKSREFLHSGNDKDKFKFFFKATLLQQVRDLLHSIDDQLYTANAQVEEYESSIRPIMKELNELKAKIKSMEHVEEIAHQIKQLTKKLAWAHVYHEDRMVQEQAAKLEKLKERIPACQAKVDRQLGKVKELKEHLAEKRNQIGHMMEKTSEFHRLRDELQQDLTLVAKSKHELEEEHTRKRNHIQKLVKRVSSLEKQIYEFQEQHVKNTQVEESELEEQLKAHQDEFDAATACITRLKEEENALTEEVSMTMRMVDQFFREIQDAESKRRDILAHISELRQRNTNKVTAFGGNKVIQLLQVIERRHRDFKIPPIGPIGAHLNLVGGDRWALAVETAVGMWFNAFIVTDHGDFQRLRECAREINYNLKILIYDFSMPRLNIPDNMLPQTNHPTVLSVLQSDNPTVLNVLVDMGHAERHVLVSNYEVGKSVAFDQRIPNLKEVYTSDGTKMFSRGLVQTTLPPNKWIRSGRLCGSVDGQIDSFEEEASKIQDKVRQGQVRKRDVEGSLQDLRGRLNAVKRRRLNAERDLTSKELKLQDLKDSCNSYAAEPSSSPANVNELREEILKIDEEIKEKEVFLEKLQDRIKEAAEKAKEVKLSIKNLSESAKGDIDALDRAGQELIRLEEELITEERAKSHYEGLMHSKVLPDIEEAEKTRQQLQSKLQESIKKASNFCAESEVEALGGCAGETREQLSAHFTKLTQRREQESQRYSESIDDLRALHEKKERKIIRKKQTYEAFREKLDACQKALQLRMSKFDRNASFLKRQLTWQFNKHLTNKGISGNIKLSYEEKTLALEVKMPQDTSNNNVRDTRGLSGGERSFSTLCFALALHDMTEAPFRAMDEFDVFMDAVSRKISLDTLVKFAVEHGAQWIFITPHDISMVTPGERVKKQQMAAPRS</sequence>
<evidence type="ECO:0000313" key="15">
    <source>
        <dbReference type="Proteomes" id="UP001202328"/>
    </source>
</evidence>
<dbReference type="GO" id="GO:0003697">
    <property type="term" value="F:single-stranded DNA binding"/>
    <property type="evidence" value="ECO:0007669"/>
    <property type="project" value="TreeGrafter"/>
</dbReference>
<evidence type="ECO:0000259" key="13">
    <source>
        <dbReference type="Pfam" id="PF02463"/>
    </source>
</evidence>
<dbReference type="PANTHER" id="PTHR19306:SF6">
    <property type="entry name" value="STRUCTURAL MAINTENANCE OF CHROMOSOMES PROTEIN 6"/>
    <property type="match status" value="1"/>
</dbReference>
<name>A0AAD4S7L6_9MAGN</name>
<gene>
    <name evidence="14" type="ORF">MKW98_031031</name>
</gene>
<comment type="subcellular location">
    <subcellularLocation>
        <location evidence="2">Chromosome</location>
    </subcellularLocation>
    <subcellularLocation>
        <location evidence="1">Nucleus</location>
    </subcellularLocation>
</comment>
<evidence type="ECO:0000256" key="4">
    <source>
        <dbReference type="ARBA" id="ARBA00022454"/>
    </source>
</evidence>
<dbReference type="Proteomes" id="UP001202328">
    <property type="component" value="Unassembled WGS sequence"/>
</dbReference>
<feature type="domain" description="RecF/RecN/SMC N-terminal" evidence="13">
    <location>
        <begin position="23"/>
        <end position="1046"/>
    </location>
</feature>
<dbReference type="GO" id="GO:0030915">
    <property type="term" value="C:Smc5-Smc6 complex"/>
    <property type="evidence" value="ECO:0007669"/>
    <property type="project" value="TreeGrafter"/>
</dbReference>
<keyword evidence="11" id="KW-0539">Nucleus</keyword>
<evidence type="ECO:0000256" key="8">
    <source>
        <dbReference type="ARBA" id="ARBA00023054"/>
    </source>
</evidence>
<evidence type="ECO:0000313" key="14">
    <source>
        <dbReference type="EMBL" id="KAI3869850.1"/>
    </source>
</evidence>
<dbReference type="GO" id="GO:0005524">
    <property type="term" value="F:ATP binding"/>
    <property type="evidence" value="ECO:0007669"/>
    <property type="project" value="UniProtKB-KW"/>
</dbReference>
<dbReference type="GO" id="GO:0051276">
    <property type="term" value="P:chromosome organization"/>
    <property type="evidence" value="ECO:0007669"/>
    <property type="project" value="UniProtKB-ARBA"/>
</dbReference>
<dbReference type="GO" id="GO:0005634">
    <property type="term" value="C:nucleus"/>
    <property type="evidence" value="ECO:0007669"/>
    <property type="project" value="UniProtKB-SubCell"/>
</dbReference>
<dbReference type="SUPFAM" id="SSF52540">
    <property type="entry name" value="P-loop containing nucleoside triphosphate hydrolases"/>
    <property type="match status" value="2"/>
</dbReference>
<dbReference type="InterPro" id="IPR027417">
    <property type="entry name" value="P-loop_NTPase"/>
</dbReference>
<dbReference type="InterPro" id="IPR003395">
    <property type="entry name" value="RecF/RecN/SMC_N"/>
</dbReference>
<dbReference type="Pfam" id="PF02463">
    <property type="entry name" value="SMC_N"/>
    <property type="match status" value="1"/>
</dbReference>
<evidence type="ECO:0000256" key="7">
    <source>
        <dbReference type="ARBA" id="ARBA00022840"/>
    </source>
</evidence>
<organism evidence="14 15">
    <name type="scientific">Papaver atlanticum</name>
    <dbReference type="NCBI Taxonomy" id="357466"/>
    <lineage>
        <taxon>Eukaryota</taxon>
        <taxon>Viridiplantae</taxon>
        <taxon>Streptophyta</taxon>
        <taxon>Embryophyta</taxon>
        <taxon>Tracheophyta</taxon>
        <taxon>Spermatophyta</taxon>
        <taxon>Magnoliopsida</taxon>
        <taxon>Ranunculales</taxon>
        <taxon>Papaveraceae</taxon>
        <taxon>Papaveroideae</taxon>
        <taxon>Papaver</taxon>
    </lineage>
</organism>
<dbReference type="GO" id="GO:0035861">
    <property type="term" value="C:site of double-strand break"/>
    <property type="evidence" value="ECO:0007669"/>
    <property type="project" value="TreeGrafter"/>
</dbReference>